<feature type="compositionally biased region" description="Gly residues" evidence="2">
    <location>
        <begin position="1"/>
        <end position="41"/>
    </location>
</feature>
<dbReference type="PANTHER" id="PTHR43156:SF2">
    <property type="entry name" value="STAGE II SPORULATION PROTEIN E"/>
    <property type="match status" value="1"/>
</dbReference>
<dbReference type="PANTHER" id="PTHR43156">
    <property type="entry name" value="STAGE II SPORULATION PROTEIN E-RELATED"/>
    <property type="match status" value="1"/>
</dbReference>
<feature type="domain" description="PPM-type phosphatase" evidence="3">
    <location>
        <begin position="483"/>
        <end position="691"/>
    </location>
</feature>
<gene>
    <name evidence="4" type="ORF">AB5J53_15625</name>
</gene>
<evidence type="ECO:0000259" key="3">
    <source>
        <dbReference type="SMART" id="SM00331"/>
    </source>
</evidence>
<evidence type="ECO:0000256" key="2">
    <source>
        <dbReference type="SAM" id="MobiDB-lite"/>
    </source>
</evidence>
<feature type="region of interest" description="Disordered" evidence="2">
    <location>
        <begin position="316"/>
        <end position="339"/>
    </location>
</feature>
<feature type="region of interest" description="Disordered" evidence="2">
    <location>
        <begin position="1"/>
        <end position="146"/>
    </location>
</feature>
<dbReference type="InterPro" id="IPR036457">
    <property type="entry name" value="PPM-type-like_dom_sf"/>
</dbReference>
<evidence type="ECO:0000256" key="1">
    <source>
        <dbReference type="ARBA" id="ARBA00022801"/>
    </source>
</evidence>
<dbReference type="RefSeq" id="WP_369246256.1">
    <property type="nucleotide sequence ID" value="NZ_CP163443.1"/>
</dbReference>
<sequence length="701" mass="69447">MAARGGGGRGDGDLGTGVGSTGGDSGAGVEDGGDDTGAGGEGRGDDTTAGAEGRGDDTTAGAESRGDDTAAGAESRGDDTTAGAESRGDDTAADVGGRSGDLTADVDAKDGDLGAWAGGRGDHTGADVGAKGGGMGAGGGGRGDNTAADVGGKGAVVGGRGSDLIVGSRGRGDELAAEVDGTGGDLSAGVGRGSDLVPGVGVKDGDTAADVGVNSGGKGAVVGGRGSDLVAGSKGRGDELAAEVDGTGGDLSAGVGRGSDLVPGVGVKGGHTAADVGVNSGDTGAVAGGRGSDLVVGVGAKDGDTAADVGVNSGGKGAVAGGRDSDPVAGSRGRGDELAAEADGRGDDLAVGVGRRVRWLVLVPLVACLAIAVPDLLFERVPPLIVLLLIGPLLACVRLGVRHTVLACCWSAVLGLAMGIGDRTVQTFAFAVHWSGLLLGCALTVYAARQRERLVATLAQAREVARITQEAILRPISRTLGGTQVCTRYHSAARESTVGGDLYDVAVTPYGLRVLVGDVRGHGLDALRLTADTITGFRELAYTAPDLTTLAGGLDARLAPELGPEDFVTAVLAEFAPGEVRLVNCGHPAPLRAGHRIELLEPLVPTPPLGLRPDPRQYRVRLQPGDRLLLYTDGLTEARDPEGGPFPLLGEAALALREPLPDEALHALYARLIAHTGSALADDLALVLCQPVEATVPVRVP</sequence>
<dbReference type="GO" id="GO:0016791">
    <property type="term" value="F:phosphatase activity"/>
    <property type="evidence" value="ECO:0007669"/>
    <property type="project" value="TreeGrafter"/>
</dbReference>
<dbReference type="AlphaFoldDB" id="A0AB39RDT1"/>
<name>A0AB39RDT1_9ACTN</name>
<reference evidence="4" key="1">
    <citation type="submission" date="2024-07" db="EMBL/GenBank/DDBJ databases">
        <authorList>
            <person name="Yu S.T."/>
        </authorList>
    </citation>
    <scope>NUCLEOTIDE SEQUENCE</scope>
    <source>
        <strain evidence="4">R41</strain>
    </source>
</reference>
<dbReference type="SMART" id="SM00331">
    <property type="entry name" value="PP2C_SIG"/>
    <property type="match status" value="1"/>
</dbReference>
<keyword evidence="1" id="KW-0378">Hydrolase</keyword>
<dbReference type="Gene3D" id="3.60.40.10">
    <property type="entry name" value="PPM-type phosphatase domain"/>
    <property type="match status" value="1"/>
</dbReference>
<dbReference type="InterPro" id="IPR052016">
    <property type="entry name" value="Bact_Sigma-Reg"/>
</dbReference>
<evidence type="ECO:0000313" key="4">
    <source>
        <dbReference type="EMBL" id="XDQ52990.1"/>
    </source>
</evidence>
<dbReference type="Pfam" id="PF07228">
    <property type="entry name" value="SpoIIE"/>
    <property type="match status" value="1"/>
</dbReference>
<proteinExistence type="predicted"/>
<dbReference type="SUPFAM" id="SSF81606">
    <property type="entry name" value="PP2C-like"/>
    <property type="match status" value="1"/>
</dbReference>
<feature type="compositionally biased region" description="Gly residues" evidence="2">
    <location>
        <begin position="130"/>
        <end position="143"/>
    </location>
</feature>
<organism evidence="4">
    <name type="scientific">Streptomyces sp. R41</name>
    <dbReference type="NCBI Taxonomy" id="3238632"/>
    <lineage>
        <taxon>Bacteria</taxon>
        <taxon>Bacillati</taxon>
        <taxon>Actinomycetota</taxon>
        <taxon>Actinomycetes</taxon>
        <taxon>Kitasatosporales</taxon>
        <taxon>Streptomycetaceae</taxon>
        <taxon>Streptomyces</taxon>
    </lineage>
</organism>
<dbReference type="InterPro" id="IPR001932">
    <property type="entry name" value="PPM-type_phosphatase-like_dom"/>
</dbReference>
<protein>
    <submittedName>
        <fullName evidence="4">SpoIIE family protein phosphatase</fullName>
    </submittedName>
</protein>
<dbReference type="EMBL" id="CP163443">
    <property type="protein sequence ID" value="XDQ52990.1"/>
    <property type="molecule type" value="Genomic_DNA"/>
</dbReference>
<accession>A0AB39RDT1</accession>